<dbReference type="PANTHER" id="PTHR12419">
    <property type="entry name" value="OTU DOMAIN CONTAINING PROTEIN"/>
    <property type="match status" value="1"/>
</dbReference>
<dbReference type="eggNOG" id="KOG2605">
    <property type="taxonomic scope" value="Eukaryota"/>
</dbReference>
<protein>
    <recommendedName>
        <fullName evidence="2">OTU domain-containing protein</fullName>
    </recommendedName>
</protein>
<feature type="region of interest" description="Disordered" evidence="1">
    <location>
        <begin position="161"/>
        <end position="194"/>
    </location>
</feature>
<dbReference type="PROSITE" id="PS50802">
    <property type="entry name" value="OTU"/>
    <property type="match status" value="1"/>
</dbReference>
<dbReference type="CDD" id="cd22756">
    <property type="entry name" value="OTU_OTUD3-like"/>
    <property type="match status" value="1"/>
</dbReference>
<dbReference type="Gene3D" id="3.90.70.80">
    <property type="match status" value="1"/>
</dbReference>
<feature type="region of interest" description="Disordered" evidence="1">
    <location>
        <begin position="278"/>
        <end position="347"/>
    </location>
</feature>
<reference evidence="3 4" key="1">
    <citation type="journal article" date="2013" name="MBio">
        <title>Genome sequencing of the plant pathogen Taphrina deformans, the causal agent of peach leaf curl.</title>
        <authorList>
            <person name="Cisse O.H."/>
            <person name="Almeida J.M.G.C.F."/>
            <person name="Fonseca A."/>
            <person name="Kumar A.A."/>
            <person name="Salojaervi J."/>
            <person name="Overmyer K."/>
            <person name="Hauser P.M."/>
            <person name="Pagni M."/>
        </authorList>
    </citation>
    <scope>NUCLEOTIDE SEQUENCE [LARGE SCALE GENOMIC DNA]</scope>
    <source>
        <strain evidence="4">PYCC 5710 / ATCC 11124 / CBS 356.35 / IMI 108563 / JCM 9778 / NBRC 8474</strain>
    </source>
</reference>
<gene>
    <name evidence="3" type="ORF">TAPDE_002137</name>
</gene>
<dbReference type="OrthoDB" id="409956at2759"/>
<evidence type="ECO:0000259" key="2">
    <source>
        <dbReference type="PROSITE" id="PS50802"/>
    </source>
</evidence>
<keyword evidence="4" id="KW-1185">Reference proteome</keyword>
<dbReference type="SUPFAM" id="SSF54001">
    <property type="entry name" value="Cysteine proteinases"/>
    <property type="match status" value="1"/>
</dbReference>
<dbReference type="Proteomes" id="UP000013776">
    <property type="component" value="Unassembled WGS sequence"/>
</dbReference>
<dbReference type="VEuPathDB" id="FungiDB:TAPDE_002137"/>
<dbReference type="GO" id="GO:0016579">
    <property type="term" value="P:protein deubiquitination"/>
    <property type="evidence" value="ECO:0007669"/>
    <property type="project" value="TreeGrafter"/>
</dbReference>
<dbReference type="Pfam" id="PF02338">
    <property type="entry name" value="OTU"/>
    <property type="match status" value="1"/>
</dbReference>
<dbReference type="AlphaFoldDB" id="R4X952"/>
<comment type="caution">
    <text evidence="3">The sequence shown here is derived from an EMBL/GenBank/DDBJ whole genome shotgun (WGS) entry which is preliminary data.</text>
</comment>
<dbReference type="EMBL" id="CAHR02000072">
    <property type="protein sequence ID" value="CCG82188.1"/>
    <property type="molecule type" value="Genomic_DNA"/>
</dbReference>
<evidence type="ECO:0000313" key="3">
    <source>
        <dbReference type="EMBL" id="CCG82188.1"/>
    </source>
</evidence>
<feature type="compositionally biased region" description="Basic and acidic residues" evidence="1">
    <location>
        <begin position="281"/>
        <end position="296"/>
    </location>
</feature>
<organism evidence="3 4">
    <name type="scientific">Taphrina deformans (strain PYCC 5710 / ATCC 11124 / CBS 356.35 / IMI 108563 / JCM 9778 / NBRC 8474)</name>
    <name type="common">Peach leaf curl fungus</name>
    <name type="synonym">Lalaria deformans</name>
    <dbReference type="NCBI Taxonomy" id="1097556"/>
    <lineage>
        <taxon>Eukaryota</taxon>
        <taxon>Fungi</taxon>
        <taxon>Dikarya</taxon>
        <taxon>Ascomycota</taxon>
        <taxon>Taphrinomycotina</taxon>
        <taxon>Taphrinomycetes</taxon>
        <taxon>Taphrinales</taxon>
        <taxon>Taphrinaceae</taxon>
        <taxon>Taphrina</taxon>
    </lineage>
</organism>
<dbReference type="STRING" id="1097556.R4X952"/>
<dbReference type="InterPro" id="IPR038765">
    <property type="entry name" value="Papain-like_cys_pep_sf"/>
</dbReference>
<evidence type="ECO:0000256" key="1">
    <source>
        <dbReference type="SAM" id="MobiDB-lite"/>
    </source>
</evidence>
<accession>R4X952</accession>
<sequence length="347" mass="38488">MGKKERHNDKSHKRHRLHHVPDAADYGGKALEHELAAQGLYIKEITGDGNCLFRSLADQVGEPNSHAQIRHNVVHYLRQCKDEFSLFVEEDYDKYLDRMFNDGVYGDNLEIVAYSRLKDKAIKIYQPGLAYAVLPEGKTAQDYRSNEMLHIAYHSYEHYSSVRNKDGPHEGPSQVQPKATSVPDPAQRPPDAAPSDLEKICLASVPGVELSAVRHAMADCQGNVNAAIEQLLERQSEAEAENALAESIQQSTLGDAEIESAKIESAENDLIESAMLKTAKQKSETPTELVSKDARVKPGKRPSAREKKEEAKKAQKAAARERKRLGKAHVAEQQSSTQADSGKMISI</sequence>
<proteinExistence type="predicted"/>
<dbReference type="PANTHER" id="PTHR12419:SF7">
    <property type="entry name" value="OTU DOMAIN-CONTAINING PROTEIN 3"/>
    <property type="match status" value="1"/>
</dbReference>
<dbReference type="InterPro" id="IPR050704">
    <property type="entry name" value="Peptidase_C85-like"/>
</dbReference>
<dbReference type="GO" id="GO:0004843">
    <property type="term" value="F:cysteine-type deubiquitinase activity"/>
    <property type="evidence" value="ECO:0007669"/>
    <property type="project" value="TreeGrafter"/>
</dbReference>
<feature type="domain" description="OTU" evidence="2">
    <location>
        <begin position="40"/>
        <end position="165"/>
    </location>
</feature>
<name>R4X952_TAPDE</name>
<feature type="compositionally biased region" description="Basic and acidic residues" evidence="1">
    <location>
        <begin position="303"/>
        <end position="313"/>
    </location>
</feature>
<dbReference type="CDD" id="cd14279">
    <property type="entry name" value="CUE"/>
    <property type="match status" value="1"/>
</dbReference>
<evidence type="ECO:0000313" key="4">
    <source>
        <dbReference type="Proteomes" id="UP000013776"/>
    </source>
</evidence>
<dbReference type="InterPro" id="IPR003323">
    <property type="entry name" value="OTU_dom"/>
</dbReference>